<evidence type="ECO:0000313" key="2">
    <source>
        <dbReference type="EMBL" id="GIE52535.1"/>
    </source>
</evidence>
<organism evidence="2 3">
    <name type="scientific">Actinoplanes nipponensis</name>
    <dbReference type="NCBI Taxonomy" id="135950"/>
    <lineage>
        <taxon>Bacteria</taxon>
        <taxon>Bacillati</taxon>
        <taxon>Actinomycetota</taxon>
        <taxon>Actinomycetes</taxon>
        <taxon>Micromonosporales</taxon>
        <taxon>Micromonosporaceae</taxon>
        <taxon>Actinoplanes</taxon>
    </lineage>
</organism>
<dbReference type="AlphaFoldDB" id="A0A919MWS5"/>
<dbReference type="EMBL" id="BOMQ01000071">
    <property type="protein sequence ID" value="GIE52535.1"/>
    <property type="molecule type" value="Genomic_DNA"/>
</dbReference>
<feature type="region of interest" description="Disordered" evidence="1">
    <location>
        <begin position="130"/>
        <end position="151"/>
    </location>
</feature>
<accession>A0A919MWS5</accession>
<protein>
    <submittedName>
        <fullName evidence="2">Uncharacterized protein</fullName>
    </submittedName>
</protein>
<sequence>MTTDLPASLRALAGSLSVPQALTTEALRERFGDPDAVDPAVGQVRRAEWGDVSQLVLLLEGAVDERHWRVVPVSIDPTGEDENSLVLNEARTAFPVEVTAWAGQPARVPTGVLSRVVDLWDADVTAWCAATSAEPPPGTRHGRPATPHSRDAQVRADLQDALEALAEAPLVPVRADGVLDVPAAAQRVGLREVVQALGVPLVAATKILKGKAAISEQQAAVLAGLFGVAASDVLAAVNGLPPGLAVELERPRWRTVWRTWATRLRRTEDAVRLEIGLGAFGLAFRQTGAAGAADWENRIAHWLAVNDPKDVSGGA</sequence>
<comment type="caution">
    <text evidence="2">The sequence shown here is derived from an EMBL/GenBank/DDBJ whole genome shotgun (WGS) entry which is preliminary data.</text>
</comment>
<name>A0A919MWS5_9ACTN</name>
<evidence type="ECO:0000256" key="1">
    <source>
        <dbReference type="SAM" id="MobiDB-lite"/>
    </source>
</evidence>
<proteinExistence type="predicted"/>
<dbReference type="Proteomes" id="UP000647172">
    <property type="component" value="Unassembled WGS sequence"/>
</dbReference>
<reference evidence="2" key="1">
    <citation type="submission" date="2021-01" db="EMBL/GenBank/DDBJ databases">
        <title>Whole genome shotgun sequence of Actinoplanes nipponensis NBRC 14063.</title>
        <authorList>
            <person name="Komaki H."/>
            <person name="Tamura T."/>
        </authorList>
    </citation>
    <scope>NUCLEOTIDE SEQUENCE</scope>
    <source>
        <strain evidence="2">NBRC 14063</strain>
    </source>
</reference>
<keyword evidence="3" id="KW-1185">Reference proteome</keyword>
<dbReference type="RefSeq" id="WP_203774082.1">
    <property type="nucleotide sequence ID" value="NZ_BAAAYJ010000087.1"/>
</dbReference>
<evidence type="ECO:0000313" key="3">
    <source>
        <dbReference type="Proteomes" id="UP000647172"/>
    </source>
</evidence>
<gene>
    <name evidence="2" type="ORF">Ani05nite_60690</name>
</gene>